<dbReference type="GO" id="GO:0008251">
    <property type="term" value="F:tRNA-specific adenosine deaminase activity"/>
    <property type="evidence" value="ECO:0007669"/>
    <property type="project" value="TreeGrafter"/>
</dbReference>
<feature type="region of interest" description="Disordered" evidence="2">
    <location>
        <begin position="200"/>
        <end position="234"/>
    </location>
</feature>
<reference evidence="6" key="1">
    <citation type="submission" date="2022-10" db="EMBL/GenBank/DDBJ databases">
        <authorList>
            <person name="Chen Y."/>
            <person name="Dougan E. K."/>
            <person name="Chan C."/>
            <person name="Rhodes N."/>
            <person name="Thang M."/>
        </authorList>
    </citation>
    <scope>NUCLEOTIDE SEQUENCE</scope>
</reference>
<dbReference type="GO" id="GO:0005737">
    <property type="term" value="C:cytoplasm"/>
    <property type="evidence" value="ECO:0007669"/>
    <property type="project" value="TreeGrafter"/>
</dbReference>
<dbReference type="GO" id="GO:0006396">
    <property type="term" value="P:RNA processing"/>
    <property type="evidence" value="ECO:0007669"/>
    <property type="project" value="InterPro"/>
</dbReference>
<gene>
    <name evidence="6" type="ORF">C1SCF055_LOCUS31767</name>
</gene>
<keyword evidence="3" id="KW-0472">Membrane</keyword>
<organism evidence="6">
    <name type="scientific">Cladocopium goreaui</name>
    <dbReference type="NCBI Taxonomy" id="2562237"/>
    <lineage>
        <taxon>Eukaryota</taxon>
        <taxon>Sar</taxon>
        <taxon>Alveolata</taxon>
        <taxon>Dinophyceae</taxon>
        <taxon>Suessiales</taxon>
        <taxon>Symbiodiniaceae</taxon>
        <taxon>Cladocopium</taxon>
    </lineage>
</organism>
<evidence type="ECO:0000313" key="6">
    <source>
        <dbReference type="EMBL" id="CAI4006098.1"/>
    </source>
</evidence>
<dbReference type="PANTHER" id="PTHR10910:SF62">
    <property type="entry name" value="AT07585P-RELATED"/>
    <property type="match status" value="1"/>
</dbReference>
<evidence type="ECO:0000259" key="5">
    <source>
        <dbReference type="PROSITE" id="PS50141"/>
    </source>
</evidence>
<keyword evidence="3" id="KW-0812">Transmembrane</keyword>
<dbReference type="Proteomes" id="UP001152797">
    <property type="component" value="Unassembled WGS sequence"/>
</dbReference>
<comment type="caution">
    <text evidence="6">The sequence shown here is derived from an EMBL/GenBank/DDBJ whole genome shotgun (WGS) entry which is preliminary data.</text>
</comment>
<dbReference type="SUPFAM" id="SSF57850">
    <property type="entry name" value="RING/U-box"/>
    <property type="match status" value="1"/>
</dbReference>
<dbReference type="AlphaFoldDB" id="A0A9P1D8D9"/>
<keyword evidence="1" id="KW-0479">Metal-binding</keyword>
<dbReference type="GO" id="GO:0003725">
    <property type="term" value="F:double-stranded RNA binding"/>
    <property type="evidence" value="ECO:0007669"/>
    <property type="project" value="TreeGrafter"/>
</dbReference>
<dbReference type="OrthoDB" id="1711136at2759"/>
<proteinExistence type="predicted"/>
<dbReference type="EMBL" id="CAMXCT020003761">
    <property type="protein sequence ID" value="CAL1159473.1"/>
    <property type="molecule type" value="Genomic_DNA"/>
</dbReference>
<feature type="compositionally biased region" description="Basic and acidic residues" evidence="2">
    <location>
        <begin position="202"/>
        <end position="223"/>
    </location>
</feature>
<sequence>MQEPRNTDGLHDRIAKAVLSQYDGLPGRAKPQGRAWTVLAGIVAETHGDLEVLALATGTRCIGVAAMVAGCGQVVHDCHAEVLCRRAFHRFLLGEMLYVSNDGQKEQRRSSILEMVRREELLFSLRSDVNLHFYVSALPCGECTLVPLQSKEGTLARKMTEEKEAAPLNDRNRLLTHLVLGLGSFEHMSETVQHRQLLGQAEGKEKDTEANKEESNDTNKNTDDSSSVVGSLAPALTPRSLKERQRVAAWPRSTKMRAKLRRKFSCLHRIRPEFAAILNDSTHPDDMQKACEEVLVCRERVLWTAGIEIVVAAVSFVGFDVRRSPLVPCVSSCLLLLATLGYHGALVLSQIETVVHTLLSTSIAAAVCVNFVIETFAGTLDSTATMPPVWLLLLALVLPYFTLLGLAATSVFLGITMHDLRQMNEDSSISSEELETQAELARGQDMCCVCVSERKDAALVPCGHKAMCYRCSCQVQSRGLACPVCRTPITRVLRVFD</sequence>
<dbReference type="GO" id="GO:0005730">
    <property type="term" value="C:nucleolus"/>
    <property type="evidence" value="ECO:0007669"/>
    <property type="project" value="TreeGrafter"/>
</dbReference>
<dbReference type="EMBL" id="CAMXCT030003761">
    <property type="protein sequence ID" value="CAL4793410.1"/>
    <property type="molecule type" value="Genomic_DNA"/>
</dbReference>
<dbReference type="PANTHER" id="PTHR10910">
    <property type="entry name" value="EUKARYOTE SPECIFIC DSRNA BINDING PROTEIN"/>
    <property type="match status" value="1"/>
</dbReference>
<dbReference type="InterPro" id="IPR001841">
    <property type="entry name" value="Znf_RING"/>
</dbReference>
<evidence type="ECO:0000256" key="1">
    <source>
        <dbReference type="PROSITE-ProRule" id="PRU00175"/>
    </source>
</evidence>
<feature type="domain" description="RING-type" evidence="4">
    <location>
        <begin position="447"/>
        <end position="486"/>
    </location>
</feature>
<dbReference type="PROSITE" id="PS50089">
    <property type="entry name" value="ZF_RING_2"/>
    <property type="match status" value="1"/>
</dbReference>
<evidence type="ECO:0000256" key="3">
    <source>
        <dbReference type="SAM" id="Phobius"/>
    </source>
</evidence>
<feature type="domain" description="A to I editase" evidence="5">
    <location>
        <begin position="54"/>
        <end position="151"/>
    </location>
</feature>
<dbReference type="InterPro" id="IPR002466">
    <property type="entry name" value="A_deamin"/>
</dbReference>
<evidence type="ECO:0000313" key="7">
    <source>
        <dbReference type="EMBL" id="CAL1159473.1"/>
    </source>
</evidence>
<feature type="transmembrane region" description="Helical" evidence="3">
    <location>
        <begin position="326"/>
        <end position="348"/>
    </location>
</feature>
<evidence type="ECO:0000259" key="4">
    <source>
        <dbReference type="PROSITE" id="PS50089"/>
    </source>
</evidence>
<evidence type="ECO:0000256" key="2">
    <source>
        <dbReference type="SAM" id="MobiDB-lite"/>
    </source>
</evidence>
<reference evidence="7" key="2">
    <citation type="submission" date="2024-04" db="EMBL/GenBank/DDBJ databases">
        <authorList>
            <person name="Chen Y."/>
            <person name="Shah S."/>
            <person name="Dougan E. K."/>
            <person name="Thang M."/>
            <person name="Chan C."/>
        </authorList>
    </citation>
    <scope>NUCLEOTIDE SEQUENCE [LARGE SCALE GENOMIC DNA]</scope>
</reference>
<keyword evidence="1" id="KW-0862">Zinc</keyword>
<keyword evidence="1" id="KW-0863">Zinc-finger</keyword>
<dbReference type="InterPro" id="IPR013083">
    <property type="entry name" value="Znf_RING/FYVE/PHD"/>
</dbReference>
<feature type="transmembrane region" description="Helical" evidence="3">
    <location>
        <begin position="389"/>
        <end position="415"/>
    </location>
</feature>
<dbReference type="Pfam" id="PF13920">
    <property type="entry name" value="zf-C3HC4_3"/>
    <property type="match status" value="1"/>
</dbReference>
<dbReference type="SMART" id="SM00552">
    <property type="entry name" value="ADEAMc"/>
    <property type="match status" value="1"/>
</dbReference>
<dbReference type="PROSITE" id="PS50141">
    <property type="entry name" value="A_DEAMIN_EDITASE"/>
    <property type="match status" value="1"/>
</dbReference>
<accession>A0A9P1D8D9</accession>
<feature type="transmembrane region" description="Helical" evidence="3">
    <location>
        <begin position="354"/>
        <end position="377"/>
    </location>
</feature>
<dbReference type="GO" id="GO:0003726">
    <property type="term" value="F:double-stranded RNA adenosine deaminase activity"/>
    <property type="evidence" value="ECO:0007669"/>
    <property type="project" value="TreeGrafter"/>
</dbReference>
<dbReference type="Pfam" id="PF02137">
    <property type="entry name" value="A_deamin"/>
    <property type="match status" value="1"/>
</dbReference>
<dbReference type="EMBL" id="CAMXCT010003761">
    <property type="protein sequence ID" value="CAI4006098.1"/>
    <property type="molecule type" value="Genomic_DNA"/>
</dbReference>
<keyword evidence="3" id="KW-1133">Transmembrane helix</keyword>
<dbReference type="Gene3D" id="3.30.40.10">
    <property type="entry name" value="Zinc/RING finger domain, C3HC4 (zinc finger)"/>
    <property type="match status" value="1"/>
</dbReference>
<protein>
    <submittedName>
        <fullName evidence="6">Uncharacterized protein</fullName>
    </submittedName>
</protein>
<dbReference type="GO" id="GO:0008270">
    <property type="term" value="F:zinc ion binding"/>
    <property type="evidence" value="ECO:0007669"/>
    <property type="project" value="UniProtKB-KW"/>
</dbReference>
<name>A0A9P1D8D9_9DINO</name>
<dbReference type="GO" id="GO:0006382">
    <property type="term" value="P:adenosine to inosine editing"/>
    <property type="evidence" value="ECO:0007669"/>
    <property type="project" value="TreeGrafter"/>
</dbReference>
<evidence type="ECO:0000313" key="8">
    <source>
        <dbReference type="Proteomes" id="UP001152797"/>
    </source>
</evidence>
<keyword evidence="8" id="KW-1185">Reference proteome</keyword>